<organism evidence="1 2">
    <name type="scientific">Pseudoalteromonas aurantia</name>
    <dbReference type="NCBI Taxonomy" id="43654"/>
    <lineage>
        <taxon>Bacteria</taxon>
        <taxon>Pseudomonadati</taxon>
        <taxon>Pseudomonadota</taxon>
        <taxon>Gammaproteobacteria</taxon>
        <taxon>Alteromonadales</taxon>
        <taxon>Pseudoalteromonadaceae</taxon>
        <taxon>Pseudoalteromonas</taxon>
    </lineage>
</organism>
<sequence>MEYTVKRTFHPVGQGGFYSERHNNFNIVYDCGAIPVSDAKPVVQAAFSKTEDIDVLFISHFDYDHVSAISTLQKSVRKIKQVILPLLDEEHKNILININRALSHNIIKLISNPQLFFGKNTDIIYVKPADDEKNLSEEGTGNDRFYDLREIPFHKDKESGKIEIDSGSVLSFGGMFRWVFVPYNYLNRVRSSQLSNELIKAKFNVTLLTSDSFYTLKNITTPAKRRALKQVYSRIDGNVNENSMLVYSGPEKVNGDWCLCDDCYDDCPLPRYCYQKVGCIYTGDCDLNKVDLSAIYSNFILNTGVIQIPHHGSKHNFLLNSLGQFWPDVFCPISFGTKNKYGHPAAQVLNELSQHGFRPLLINEKSGSEFVQNIQIVSKKAKRMQRKVGSF</sequence>
<evidence type="ECO:0008006" key="3">
    <source>
        <dbReference type="Google" id="ProtNLM"/>
    </source>
</evidence>
<dbReference type="RefSeq" id="WP_138593211.1">
    <property type="nucleotide sequence ID" value="NZ_PNBX01000098.1"/>
</dbReference>
<dbReference type="InterPro" id="IPR052159">
    <property type="entry name" value="Competence_DNA_uptake"/>
</dbReference>
<dbReference type="OrthoDB" id="9815072at2"/>
<gene>
    <name evidence="1" type="ORF">CWC19_18080</name>
</gene>
<name>A0A5S3V2A5_9GAMM</name>
<protein>
    <recommendedName>
        <fullName evidence="3">Metallo-beta-lactamase domain-containing protein</fullName>
    </recommendedName>
</protein>
<dbReference type="InterPro" id="IPR036866">
    <property type="entry name" value="RibonucZ/Hydroxyglut_hydro"/>
</dbReference>
<reference evidence="1 2" key="1">
    <citation type="submission" date="2018-01" db="EMBL/GenBank/DDBJ databases">
        <authorList>
            <person name="Paulsen S."/>
            <person name="Gram L.K."/>
        </authorList>
    </citation>
    <scope>NUCLEOTIDE SEQUENCE [LARGE SCALE GENOMIC DNA]</scope>
    <source>
        <strain evidence="1 2">S3790</strain>
    </source>
</reference>
<dbReference type="SUPFAM" id="SSF56281">
    <property type="entry name" value="Metallo-hydrolase/oxidoreductase"/>
    <property type="match status" value="1"/>
</dbReference>
<dbReference type="EMBL" id="PNBX01000098">
    <property type="protein sequence ID" value="TMO64862.1"/>
    <property type="molecule type" value="Genomic_DNA"/>
</dbReference>
<proteinExistence type="predicted"/>
<evidence type="ECO:0000313" key="2">
    <source>
        <dbReference type="Proteomes" id="UP000307217"/>
    </source>
</evidence>
<evidence type="ECO:0000313" key="1">
    <source>
        <dbReference type="EMBL" id="TMO64862.1"/>
    </source>
</evidence>
<comment type="caution">
    <text evidence="1">The sequence shown here is derived from an EMBL/GenBank/DDBJ whole genome shotgun (WGS) entry which is preliminary data.</text>
</comment>
<dbReference type="PANTHER" id="PTHR30619">
    <property type="entry name" value="DNA INTERNALIZATION/COMPETENCE PROTEIN COMEC/REC2"/>
    <property type="match status" value="1"/>
</dbReference>
<accession>A0A5S3V2A5</accession>
<dbReference type="Proteomes" id="UP000307217">
    <property type="component" value="Unassembled WGS sequence"/>
</dbReference>
<dbReference type="AlphaFoldDB" id="A0A5S3V2A5"/>
<dbReference type="PANTHER" id="PTHR30619:SF1">
    <property type="entry name" value="RECOMBINATION PROTEIN 2"/>
    <property type="match status" value="1"/>
</dbReference>
<dbReference type="Gene3D" id="3.60.15.10">
    <property type="entry name" value="Ribonuclease Z/Hydroxyacylglutathione hydrolase-like"/>
    <property type="match status" value="1"/>
</dbReference>
<reference evidence="2" key="2">
    <citation type="submission" date="2019-06" db="EMBL/GenBank/DDBJ databases">
        <title>Co-occurence of chitin degradation, pigmentation and bioactivity in marine Pseudoalteromonas.</title>
        <authorList>
            <person name="Sonnenschein E.C."/>
            <person name="Bech P.K."/>
        </authorList>
    </citation>
    <scope>NUCLEOTIDE SEQUENCE [LARGE SCALE GENOMIC DNA]</scope>
    <source>
        <strain evidence="2">S3790</strain>
    </source>
</reference>